<dbReference type="Pfam" id="PF03107">
    <property type="entry name" value="C1_2"/>
    <property type="match status" value="1"/>
</dbReference>
<organism evidence="9 11">
    <name type="scientific">Ziziphus jujuba var. spinosa</name>
    <dbReference type="NCBI Taxonomy" id="714518"/>
    <lineage>
        <taxon>Eukaryota</taxon>
        <taxon>Viridiplantae</taxon>
        <taxon>Streptophyta</taxon>
        <taxon>Embryophyta</taxon>
        <taxon>Tracheophyta</taxon>
        <taxon>Spermatophyta</taxon>
        <taxon>Magnoliopsida</taxon>
        <taxon>eudicotyledons</taxon>
        <taxon>Gunneridae</taxon>
        <taxon>Pentapetalae</taxon>
        <taxon>rosids</taxon>
        <taxon>fabids</taxon>
        <taxon>Rosales</taxon>
        <taxon>Rhamnaceae</taxon>
        <taxon>Paliureae</taxon>
        <taxon>Ziziphus</taxon>
    </lineage>
</organism>
<dbReference type="PROSITE" id="PS51352">
    <property type="entry name" value="THIOREDOXIN_2"/>
    <property type="match status" value="2"/>
</dbReference>
<dbReference type="Proteomes" id="UP000813462">
    <property type="component" value="Unassembled WGS sequence"/>
</dbReference>
<dbReference type="InterPro" id="IPR045870">
    <property type="entry name" value="TryX_NRX_thioredoxin_dom"/>
</dbReference>
<reference evidence="9" key="1">
    <citation type="journal article" date="2021" name="Front. Plant Sci.">
        <title>Chromosome-Scale Genome Assembly for Chinese Sour Jujube and Insights Into Its Genome Evolution and Domestication Signature.</title>
        <authorList>
            <person name="Shen L.-Y."/>
            <person name="Luo H."/>
            <person name="Wang X.-L."/>
            <person name="Wang X.-M."/>
            <person name="Qiu X.-J."/>
            <person name="Liu H."/>
            <person name="Zhou S.-S."/>
            <person name="Jia K.-H."/>
            <person name="Nie S."/>
            <person name="Bao Y.-T."/>
            <person name="Zhang R.-G."/>
            <person name="Yun Q.-Z."/>
            <person name="Chai Y.-H."/>
            <person name="Lu J.-Y."/>
            <person name="Li Y."/>
            <person name="Zhao S.-W."/>
            <person name="Mao J.-F."/>
            <person name="Jia S.-G."/>
            <person name="Mao Y.-M."/>
        </authorList>
    </citation>
    <scope>NUCLEOTIDE SEQUENCE</scope>
    <source>
        <strain evidence="9">AT0</strain>
        <tissue evidence="9">Leaf</tissue>
    </source>
</reference>
<evidence type="ECO:0000256" key="2">
    <source>
        <dbReference type="ARBA" id="ARBA00022737"/>
    </source>
</evidence>
<evidence type="ECO:0000256" key="6">
    <source>
        <dbReference type="ARBA" id="ARBA00047388"/>
    </source>
</evidence>
<evidence type="ECO:0000313" key="9">
    <source>
        <dbReference type="EMBL" id="KAH7510727.1"/>
    </source>
</evidence>
<dbReference type="EC" id="1.8.1.8" evidence="1"/>
<dbReference type="Gene3D" id="3.40.30.10">
    <property type="entry name" value="Glutaredoxin"/>
    <property type="match status" value="3"/>
</dbReference>
<dbReference type="PANTHER" id="PTHR13871">
    <property type="entry name" value="THIOREDOXIN"/>
    <property type="match status" value="1"/>
</dbReference>
<evidence type="ECO:0000259" key="8">
    <source>
        <dbReference type="PROSITE" id="PS51352"/>
    </source>
</evidence>
<dbReference type="SUPFAM" id="SSF52833">
    <property type="entry name" value="Thioredoxin-like"/>
    <property type="match status" value="3"/>
</dbReference>
<accession>A0A978U8E9</accession>
<dbReference type="Pfam" id="PF13905">
    <property type="entry name" value="Thioredoxin_8"/>
    <property type="match status" value="3"/>
</dbReference>
<dbReference type="PROSITE" id="PS00194">
    <property type="entry name" value="THIOREDOXIN_1"/>
    <property type="match status" value="1"/>
</dbReference>
<evidence type="ECO:0000313" key="11">
    <source>
        <dbReference type="Proteomes" id="UP000813462"/>
    </source>
</evidence>
<evidence type="ECO:0000256" key="1">
    <source>
        <dbReference type="ARBA" id="ARBA00012612"/>
    </source>
</evidence>
<sequence length="564" mass="63836">MANGVTHDLLHLLCTKERDFLIRNNGDQVKVASLVGKIVGLYFSGSWFESCRYFTPMLVELYKEIASKGNFEVVFISSDKDDESFKDFFSEMPWLAIPYSDSDTQKRLGDLFNVKVIPSLVIVDENGHASTEQGTKIVAEYGVDGYPFTPERMKFLKEEEEAAKQNQSLSSVLVSNSTDYLISNNGDRVLVSELEGKMVGLYFSMNSFSPSLEFTPMLVEFYKKLKEKGHDFEIVLISLDHDEEQFKQGFETMPWLALPFNVMNSQKIARYFDLGTLPTLVIIGQDGKTLKRNVAELIEEHGVLAYPFSPEKLVELAEIEKANIEAQTLESLLVSGDKDFVIEKSGSKVPVSELVGKTILLYFSAHWCPPCHAFMPKLVKVYHDIKAKDKAFEVIFISSDHDQSAFDEFFSSMPWLALPFGDKRKRSLQRRFKTRGIPTVIAIGPSGKTLTTNARNIIGAHGVDAYPFTKERLEELEIKEDEMAKAWPEKVKHKSHTEHELVLTRRSGYGCDGCGEPGYHWSFYCIKCDFDLHPKCALMNNEATKDKPKSKEGYVCHGDLCCKV</sequence>
<dbReference type="InterPro" id="IPR004146">
    <property type="entry name" value="DC1"/>
</dbReference>
<evidence type="ECO:0000256" key="7">
    <source>
        <dbReference type="ARBA" id="ARBA00047804"/>
    </source>
</evidence>
<evidence type="ECO:0000256" key="4">
    <source>
        <dbReference type="ARBA" id="ARBA00023027"/>
    </source>
</evidence>
<dbReference type="InterPro" id="IPR013766">
    <property type="entry name" value="Thioredoxin_domain"/>
</dbReference>
<name>A0A978U8E9_ZIZJJ</name>
<dbReference type="AlphaFoldDB" id="A0A978U8E9"/>
<dbReference type="InterPro" id="IPR017937">
    <property type="entry name" value="Thioredoxin_CS"/>
</dbReference>
<comment type="caution">
    <text evidence="9">The sequence shown here is derived from an EMBL/GenBank/DDBJ whole genome shotgun (WGS) entry which is preliminary data.</text>
</comment>
<evidence type="ECO:0000256" key="3">
    <source>
        <dbReference type="ARBA" id="ARBA00023002"/>
    </source>
</evidence>
<feature type="domain" description="Thioredoxin" evidence="8">
    <location>
        <begin position="11"/>
        <end position="164"/>
    </location>
</feature>
<protein>
    <recommendedName>
        <fullName evidence="1">protein-disulfide reductase</fullName>
        <ecNumber evidence="1">1.8.1.8</ecNumber>
    </recommendedName>
</protein>
<dbReference type="EMBL" id="JAEACU010000380">
    <property type="protein sequence ID" value="KAH7510727.1"/>
    <property type="molecule type" value="Genomic_DNA"/>
</dbReference>
<dbReference type="SUPFAM" id="SSF57889">
    <property type="entry name" value="Cysteine-rich domain"/>
    <property type="match status" value="1"/>
</dbReference>
<dbReference type="InterPro" id="IPR036249">
    <property type="entry name" value="Thioredoxin-like_sf"/>
</dbReference>
<dbReference type="InterPro" id="IPR046349">
    <property type="entry name" value="C1-like_sf"/>
</dbReference>
<dbReference type="InterPro" id="IPR052259">
    <property type="entry name" value="Nucleoredoxin-like"/>
</dbReference>
<dbReference type="GO" id="GO:0004791">
    <property type="term" value="F:thioredoxin-disulfide reductase (NADPH) activity"/>
    <property type="evidence" value="ECO:0007669"/>
    <property type="project" value="InterPro"/>
</dbReference>
<comment type="similarity">
    <text evidence="5">Belongs to the nucleoredoxin family.</text>
</comment>
<comment type="catalytic activity">
    <reaction evidence="6">
        <text>[protein]-dithiol + NAD(+) = [protein]-disulfide + NADH + H(+)</text>
        <dbReference type="Rhea" id="RHEA:18749"/>
        <dbReference type="Rhea" id="RHEA-COMP:10593"/>
        <dbReference type="Rhea" id="RHEA-COMP:10594"/>
        <dbReference type="ChEBI" id="CHEBI:15378"/>
        <dbReference type="ChEBI" id="CHEBI:29950"/>
        <dbReference type="ChEBI" id="CHEBI:50058"/>
        <dbReference type="ChEBI" id="CHEBI:57540"/>
        <dbReference type="ChEBI" id="CHEBI:57945"/>
        <dbReference type="EC" id="1.8.1.8"/>
    </reaction>
</comment>
<dbReference type="EMBL" id="JAEACU010000221">
    <property type="protein sequence ID" value="KAH7511076.1"/>
    <property type="molecule type" value="Genomic_DNA"/>
</dbReference>
<dbReference type="PANTHER" id="PTHR13871:SF96">
    <property type="entry name" value="THIOREDOXIN DOMAIN-CONTAINING PROTEIN"/>
    <property type="match status" value="1"/>
</dbReference>
<dbReference type="SMR" id="A0A978U8E9"/>
<gene>
    <name evidence="10" type="ORF">FEM48_ZijujUnG0052900</name>
    <name evidence="9" type="ORF">FEM48_ZijujUnG0096200</name>
</gene>
<keyword evidence="4" id="KW-0520">NAD</keyword>
<feature type="domain" description="Thioredoxin" evidence="8">
    <location>
        <begin position="318"/>
        <end position="478"/>
    </location>
</feature>
<evidence type="ECO:0000313" key="10">
    <source>
        <dbReference type="EMBL" id="KAH7511076.1"/>
    </source>
</evidence>
<evidence type="ECO:0000256" key="5">
    <source>
        <dbReference type="ARBA" id="ARBA00025782"/>
    </source>
</evidence>
<keyword evidence="3" id="KW-0560">Oxidoreductase</keyword>
<dbReference type="InterPro" id="IPR012336">
    <property type="entry name" value="Thioredoxin-like_fold"/>
</dbReference>
<dbReference type="CDD" id="cd03009">
    <property type="entry name" value="TryX_like_TryX_NRX"/>
    <property type="match status" value="2"/>
</dbReference>
<comment type="catalytic activity">
    <reaction evidence="7">
        <text>[protein]-dithiol + NADP(+) = [protein]-disulfide + NADPH + H(+)</text>
        <dbReference type="Rhea" id="RHEA:18753"/>
        <dbReference type="Rhea" id="RHEA-COMP:10593"/>
        <dbReference type="Rhea" id="RHEA-COMP:10594"/>
        <dbReference type="ChEBI" id="CHEBI:15378"/>
        <dbReference type="ChEBI" id="CHEBI:29950"/>
        <dbReference type="ChEBI" id="CHEBI:50058"/>
        <dbReference type="ChEBI" id="CHEBI:57783"/>
        <dbReference type="ChEBI" id="CHEBI:58349"/>
        <dbReference type="EC" id="1.8.1.8"/>
    </reaction>
</comment>
<proteinExistence type="inferred from homology"/>
<dbReference type="OrthoDB" id="409136at2759"/>
<keyword evidence="2" id="KW-0677">Repeat</keyword>